<accession>A0A0R2UFL0</accession>
<dbReference type="EMBL" id="LICA01000050">
    <property type="protein sequence ID" value="KRO96610.1"/>
    <property type="molecule type" value="Genomic_DNA"/>
</dbReference>
<organism evidence="1 2">
    <name type="scientific">SAR92 bacterium BACL26 MAG-121220-bin70</name>
    <dbReference type="NCBI Taxonomy" id="1655626"/>
    <lineage>
        <taxon>Bacteria</taxon>
        <taxon>Pseudomonadati</taxon>
        <taxon>Pseudomonadota</taxon>
        <taxon>Gammaproteobacteria</taxon>
        <taxon>Cellvibrionales</taxon>
        <taxon>Porticoccaceae</taxon>
        <taxon>SAR92 clade</taxon>
    </lineage>
</organism>
<gene>
    <name evidence="1" type="ORF">ABS24_09185</name>
</gene>
<name>A0A0R2UFL0_9GAMM</name>
<dbReference type="GO" id="GO:0015035">
    <property type="term" value="F:protein-disulfide reductase activity"/>
    <property type="evidence" value="ECO:0007669"/>
    <property type="project" value="InterPro"/>
</dbReference>
<comment type="caution">
    <text evidence="1">The sequence shown here is derived from an EMBL/GenBank/DDBJ whole genome shotgun (WGS) entry which is preliminary data.</text>
</comment>
<reference evidence="1 2" key="1">
    <citation type="submission" date="2015-10" db="EMBL/GenBank/DDBJ databases">
        <title>Metagenome-Assembled Genomes uncover a global brackish microbiome.</title>
        <authorList>
            <person name="Hugerth L.W."/>
            <person name="Larsson J."/>
            <person name="Alneberg J."/>
            <person name="Lindh M.V."/>
            <person name="Legrand C."/>
            <person name="Pinhassi J."/>
            <person name="Andersson A.F."/>
        </authorList>
    </citation>
    <scope>NUCLEOTIDE SEQUENCE [LARGE SCALE GENOMIC DNA]</scope>
    <source>
        <strain evidence="1">BACL26 MAG-121220-bin70</strain>
    </source>
</reference>
<sequence length="139" mass="15566">MRDDFSDQEILLVYDKQCPACDKYCQRVDIEQSTGVLRLIDARQSSDVLTEITAQGLNIDQGMVVKAGGKLYYGADAIHALALISSRSGIFNRLNYWAFRSARVSRLFYPGLKSCRNLLLRILGVTKINNLGVSGKEKF</sequence>
<evidence type="ECO:0000313" key="1">
    <source>
        <dbReference type="EMBL" id="KRO96610.1"/>
    </source>
</evidence>
<dbReference type="Pfam" id="PF04134">
    <property type="entry name" value="DCC1-like"/>
    <property type="match status" value="1"/>
</dbReference>
<dbReference type="AlphaFoldDB" id="A0A0R2UFL0"/>
<protein>
    <recommendedName>
        <fullName evidence="3">Thiol-disulfide oxidoreductase</fullName>
    </recommendedName>
</protein>
<evidence type="ECO:0008006" key="3">
    <source>
        <dbReference type="Google" id="ProtNLM"/>
    </source>
</evidence>
<proteinExistence type="predicted"/>
<dbReference type="Proteomes" id="UP000051213">
    <property type="component" value="Unassembled WGS sequence"/>
</dbReference>
<dbReference type="InterPro" id="IPR007263">
    <property type="entry name" value="DCC1-like"/>
</dbReference>
<evidence type="ECO:0000313" key="2">
    <source>
        <dbReference type="Proteomes" id="UP000051213"/>
    </source>
</evidence>